<reference evidence="3 4" key="1">
    <citation type="submission" date="2022-08" db="EMBL/GenBank/DDBJ databases">
        <title>novel species in genus Aeromicrobium.</title>
        <authorList>
            <person name="Ye L."/>
        </authorList>
    </citation>
    <scope>NUCLEOTIDE SEQUENCE [LARGE SCALE GENOMIC DNA]</scope>
    <source>
        <strain evidence="4">zg-Y1379</strain>
    </source>
</reference>
<feature type="domain" description="AMP-binding enzyme C-terminal" evidence="2">
    <location>
        <begin position="418"/>
        <end position="494"/>
    </location>
</feature>
<dbReference type="SUPFAM" id="SSF56801">
    <property type="entry name" value="Acetyl-CoA synthetase-like"/>
    <property type="match status" value="1"/>
</dbReference>
<keyword evidence="4" id="KW-1185">Reference proteome</keyword>
<evidence type="ECO:0000313" key="3">
    <source>
        <dbReference type="EMBL" id="UUP15161.1"/>
    </source>
</evidence>
<dbReference type="InterPro" id="IPR000873">
    <property type="entry name" value="AMP-dep_synth/lig_dom"/>
</dbReference>
<dbReference type="InterPro" id="IPR045851">
    <property type="entry name" value="AMP-bd_C_sf"/>
</dbReference>
<proteinExistence type="predicted"/>
<evidence type="ECO:0000259" key="2">
    <source>
        <dbReference type="Pfam" id="PF13193"/>
    </source>
</evidence>
<organism evidence="3 4">
    <name type="scientific">Aeromicrobium wangtongii</name>
    <dbReference type="NCBI Taxonomy" id="2969247"/>
    <lineage>
        <taxon>Bacteria</taxon>
        <taxon>Bacillati</taxon>
        <taxon>Actinomycetota</taxon>
        <taxon>Actinomycetes</taxon>
        <taxon>Propionibacteriales</taxon>
        <taxon>Nocardioidaceae</taxon>
        <taxon>Aeromicrobium</taxon>
    </lineage>
</organism>
<dbReference type="RefSeq" id="WP_232399214.1">
    <property type="nucleotide sequence ID" value="NZ_CP102173.1"/>
</dbReference>
<evidence type="ECO:0000259" key="1">
    <source>
        <dbReference type="Pfam" id="PF00501"/>
    </source>
</evidence>
<name>A0ABY5MH07_9ACTN</name>
<sequence>MDVRGLMRQSAVFNSRRPAIVHGDVRLTYAEAWERGLRMANGLLALGLQPGDRVGVLEDNSIGAQDMFAGAGAAGLVRVPLYARNSVESHKYMLEHTGCRAVVVEEHYRDDIEAIRDELPELEHVLVRDHTYEQWLKSQSRIDPDVPIDPDDTYIIRHSGGTTGRPKGVAYTHRSWLAAGRDWFYNFPPMQAGDPCLHMGPISHGSGYLYTPTWLSGGVNILLDQFDPDAVIDVMATERVSYMFCVPAMLNALTRLPAAREHDWAALKVIQLGGAPVTDKTALLAREIFGPTLYQGYGQTEALPVCMMGPQEWFSDVEGSSPLRSAGRALPFAYLQIRDPDNSSVVLDIGSEGEIAIRCDGQMLGFWNNPDATAERMTQDQFVLTGDIGKLDQNGYLYVLDRKDDMIISGGFNIWPAELENVIQGHPAVVEVAVVSVPHVRWGESSLALCVIEEGAAVSEQDIIDLCADQLGSYKKPSAVQFRTTPLPKSPVGKVQRKVLREPFWEGHERRVSGN</sequence>
<dbReference type="Pfam" id="PF00501">
    <property type="entry name" value="AMP-binding"/>
    <property type="match status" value="1"/>
</dbReference>
<accession>A0ABY5MH07</accession>
<dbReference type="PANTHER" id="PTHR43767">
    <property type="entry name" value="LONG-CHAIN-FATTY-ACID--COA LIGASE"/>
    <property type="match status" value="1"/>
</dbReference>
<dbReference type="InterPro" id="IPR020845">
    <property type="entry name" value="AMP-binding_CS"/>
</dbReference>
<dbReference type="PANTHER" id="PTHR43767:SF7">
    <property type="entry name" value="MEDIUM_LONG-CHAIN-FATTY-ACID--COA LIGASE FADD8"/>
    <property type="match status" value="1"/>
</dbReference>
<dbReference type="Gene3D" id="3.30.300.30">
    <property type="match status" value="1"/>
</dbReference>
<dbReference type="InterPro" id="IPR042099">
    <property type="entry name" value="ANL_N_sf"/>
</dbReference>
<feature type="domain" description="AMP-dependent synthetase/ligase" evidence="1">
    <location>
        <begin position="11"/>
        <end position="367"/>
    </location>
</feature>
<dbReference type="EMBL" id="CP102173">
    <property type="protein sequence ID" value="UUP15161.1"/>
    <property type="molecule type" value="Genomic_DNA"/>
</dbReference>
<dbReference type="Pfam" id="PF13193">
    <property type="entry name" value="AMP-binding_C"/>
    <property type="match status" value="1"/>
</dbReference>
<dbReference type="Proteomes" id="UP001316184">
    <property type="component" value="Chromosome"/>
</dbReference>
<gene>
    <name evidence="3" type="ORF">NQV15_07580</name>
</gene>
<dbReference type="InterPro" id="IPR025110">
    <property type="entry name" value="AMP-bd_C"/>
</dbReference>
<evidence type="ECO:0000313" key="4">
    <source>
        <dbReference type="Proteomes" id="UP001316184"/>
    </source>
</evidence>
<dbReference type="InterPro" id="IPR050237">
    <property type="entry name" value="ATP-dep_AMP-bd_enzyme"/>
</dbReference>
<dbReference type="Gene3D" id="3.40.50.12780">
    <property type="entry name" value="N-terminal domain of ligase-like"/>
    <property type="match status" value="1"/>
</dbReference>
<dbReference type="PROSITE" id="PS00455">
    <property type="entry name" value="AMP_BINDING"/>
    <property type="match status" value="1"/>
</dbReference>
<protein>
    <submittedName>
        <fullName evidence="3">AMP-binding protein</fullName>
    </submittedName>
</protein>